<dbReference type="SUPFAM" id="SSF55785">
    <property type="entry name" value="PYP-like sensor domain (PAS domain)"/>
    <property type="match status" value="1"/>
</dbReference>
<evidence type="ECO:0000256" key="3">
    <source>
        <dbReference type="ARBA" id="ARBA00022543"/>
    </source>
</evidence>
<dbReference type="InterPro" id="IPR001610">
    <property type="entry name" value="PAC"/>
</dbReference>
<dbReference type="InterPro" id="IPR035965">
    <property type="entry name" value="PAS-like_dom_sf"/>
</dbReference>
<accession>A0ABX1CU86</accession>
<dbReference type="NCBIfam" id="TIGR00229">
    <property type="entry name" value="sensory_box"/>
    <property type="match status" value="1"/>
</dbReference>
<evidence type="ECO:0000259" key="17">
    <source>
        <dbReference type="PROSITE" id="PS50113"/>
    </source>
</evidence>
<dbReference type="PANTHER" id="PTHR41523:SF8">
    <property type="entry name" value="ETHYLENE RESPONSE SENSOR PROTEIN"/>
    <property type="match status" value="1"/>
</dbReference>
<dbReference type="Pfam" id="PF07536">
    <property type="entry name" value="HWE_HK"/>
    <property type="match status" value="1"/>
</dbReference>
<feature type="coiled-coil region" evidence="16">
    <location>
        <begin position="80"/>
        <end position="107"/>
    </location>
</feature>
<evidence type="ECO:0000313" key="18">
    <source>
        <dbReference type="EMBL" id="NJR80381.1"/>
    </source>
</evidence>
<protein>
    <recommendedName>
        <fullName evidence="2">histidine kinase</fullName>
        <ecNumber evidence="2">2.7.13.3</ecNumber>
    </recommendedName>
</protein>
<evidence type="ECO:0000256" key="2">
    <source>
        <dbReference type="ARBA" id="ARBA00012438"/>
    </source>
</evidence>
<name>A0ABX1CU86_9SPHN</name>
<dbReference type="CDD" id="cd00130">
    <property type="entry name" value="PAS"/>
    <property type="match status" value="1"/>
</dbReference>
<evidence type="ECO:0000256" key="15">
    <source>
        <dbReference type="ARBA" id="ARBA00023170"/>
    </source>
</evidence>
<dbReference type="EMBL" id="JAAVJH010000017">
    <property type="protein sequence ID" value="NJR80381.1"/>
    <property type="molecule type" value="Genomic_DNA"/>
</dbReference>
<evidence type="ECO:0000256" key="11">
    <source>
        <dbReference type="ARBA" id="ARBA00022777"/>
    </source>
</evidence>
<evidence type="ECO:0000256" key="9">
    <source>
        <dbReference type="ARBA" id="ARBA00022737"/>
    </source>
</evidence>
<keyword evidence="3" id="KW-0600">Photoreceptor protein</keyword>
<keyword evidence="14" id="KW-0843">Virulence</keyword>
<reference evidence="18 19" key="1">
    <citation type="submission" date="2020-03" db="EMBL/GenBank/DDBJ databases">
        <authorList>
            <person name="Wang L."/>
            <person name="He N."/>
            <person name="Li Y."/>
            <person name="Fang Y."/>
            <person name="Zhang F."/>
        </authorList>
    </citation>
    <scope>NUCLEOTIDE SEQUENCE [LARGE SCALE GENOMIC DNA]</scope>
    <source>
        <strain evidence="18 19">36D10-4-7</strain>
    </source>
</reference>
<keyword evidence="7" id="KW-0288">FMN</keyword>
<dbReference type="InterPro" id="IPR036890">
    <property type="entry name" value="HATPase_C_sf"/>
</dbReference>
<keyword evidence="15" id="KW-0675">Receptor</keyword>
<keyword evidence="11" id="KW-0418">Kinase</keyword>
<keyword evidence="13" id="KW-0157">Chromophore</keyword>
<feature type="domain" description="PAC" evidence="17">
    <location>
        <begin position="208"/>
        <end position="261"/>
    </location>
</feature>
<evidence type="ECO:0000256" key="16">
    <source>
        <dbReference type="SAM" id="Coils"/>
    </source>
</evidence>
<dbReference type="SMART" id="SM00911">
    <property type="entry name" value="HWE_HK"/>
    <property type="match status" value="1"/>
</dbReference>
<keyword evidence="5" id="KW-0716">Sensory transduction</keyword>
<feature type="coiled-coil region" evidence="16">
    <location>
        <begin position="13"/>
        <end position="47"/>
    </location>
</feature>
<evidence type="ECO:0000313" key="19">
    <source>
        <dbReference type="Proteomes" id="UP000732399"/>
    </source>
</evidence>
<evidence type="ECO:0000256" key="5">
    <source>
        <dbReference type="ARBA" id="ARBA00022606"/>
    </source>
</evidence>
<evidence type="ECO:0000256" key="13">
    <source>
        <dbReference type="ARBA" id="ARBA00022991"/>
    </source>
</evidence>
<organism evidence="18 19">
    <name type="scientific">Sphingomonas corticis</name>
    <dbReference type="NCBI Taxonomy" id="2722791"/>
    <lineage>
        <taxon>Bacteria</taxon>
        <taxon>Pseudomonadati</taxon>
        <taxon>Pseudomonadota</taxon>
        <taxon>Alphaproteobacteria</taxon>
        <taxon>Sphingomonadales</taxon>
        <taxon>Sphingomonadaceae</taxon>
        <taxon>Sphingomonas</taxon>
    </lineage>
</organism>
<evidence type="ECO:0000256" key="8">
    <source>
        <dbReference type="ARBA" id="ARBA00022679"/>
    </source>
</evidence>
<dbReference type="Gene3D" id="3.30.450.20">
    <property type="entry name" value="PAS domain"/>
    <property type="match status" value="1"/>
</dbReference>
<dbReference type="InterPro" id="IPR011102">
    <property type="entry name" value="Sig_transdc_His_kinase_HWE"/>
</dbReference>
<dbReference type="InterPro" id="IPR013655">
    <property type="entry name" value="PAS_fold_3"/>
</dbReference>
<dbReference type="PANTHER" id="PTHR41523">
    <property type="entry name" value="TWO-COMPONENT SYSTEM SENSOR PROTEIN"/>
    <property type="match status" value="1"/>
</dbReference>
<keyword evidence="10" id="KW-0547">Nucleotide-binding</keyword>
<keyword evidence="9" id="KW-0677">Repeat</keyword>
<dbReference type="RefSeq" id="WP_168135938.1">
    <property type="nucleotide sequence ID" value="NZ_JAAVJH010000017.1"/>
</dbReference>
<dbReference type="PROSITE" id="PS50113">
    <property type="entry name" value="PAC"/>
    <property type="match status" value="1"/>
</dbReference>
<evidence type="ECO:0000256" key="4">
    <source>
        <dbReference type="ARBA" id="ARBA00022553"/>
    </source>
</evidence>
<keyword evidence="6" id="KW-0285">Flavoprotein</keyword>
<dbReference type="InterPro" id="IPR000700">
    <property type="entry name" value="PAS-assoc_C"/>
</dbReference>
<keyword evidence="19" id="KW-1185">Reference proteome</keyword>
<evidence type="ECO:0000256" key="14">
    <source>
        <dbReference type="ARBA" id="ARBA00023026"/>
    </source>
</evidence>
<proteinExistence type="predicted"/>
<dbReference type="SMART" id="SM00091">
    <property type="entry name" value="PAS"/>
    <property type="match status" value="1"/>
</dbReference>
<keyword evidence="4" id="KW-0597">Phosphoprotein</keyword>
<evidence type="ECO:0000256" key="10">
    <source>
        <dbReference type="ARBA" id="ARBA00022741"/>
    </source>
</evidence>
<dbReference type="InterPro" id="IPR000014">
    <property type="entry name" value="PAS"/>
</dbReference>
<dbReference type="EC" id="2.7.13.3" evidence="2"/>
<comment type="catalytic activity">
    <reaction evidence="1">
        <text>ATP + protein L-histidine = ADP + protein N-phospho-L-histidine.</text>
        <dbReference type="EC" id="2.7.13.3"/>
    </reaction>
</comment>
<dbReference type="Pfam" id="PF08447">
    <property type="entry name" value="PAS_3"/>
    <property type="match status" value="1"/>
</dbReference>
<sequence length="469" mass="51815">MREHQSGRRNDEVARLADEIEQLRTALEAAQDEVSRLAEDRARLLRQLTVQARDLQAVTTLYDQAKQGAGGLPDADRMAAASEQEELRVALEEMQVLTEELEVANTSLHESNRVLDERVNERTRELGEKNAALASSELRFRSLVEGMPQLAFRASETGVWTWASPQWQAYTGQDDADSRGWGWLDALDPEDRDRASAAWTEAAATGRFQLEYRICGQADGTCRWFQTRAAPVRDADGTIVEWLGTSTDIHDLRELQESQRVLVAELQHRTRNLMGVVRSVADKTARSSGDLDDFRHRFRDRLEALSRVQGLLSRLTEHDRVTFDDLIETELSALRGDRDRVVLDGPAGVRLRSSTVQTLAMAIHELATNAVKYGALGQPRSSLTVGWTHEPVGEGGLPWLHIDWRERGVVMPASGAEPLGTGQGRELIEKALPYQLSARTTYVLGPDGVHCTISVPVSASTGGGAGGHG</sequence>
<keyword evidence="8" id="KW-0808">Transferase</keyword>
<comment type="caution">
    <text evidence="18">The sequence shown here is derived from an EMBL/GenBank/DDBJ whole genome shotgun (WGS) entry which is preliminary data.</text>
</comment>
<dbReference type="Proteomes" id="UP000732399">
    <property type="component" value="Unassembled WGS sequence"/>
</dbReference>
<dbReference type="SMART" id="SM00086">
    <property type="entry name" value="PAC"/>
    <property type="match status" value="1"/>
</dbReference>
<keyword evidence="16" id="KW-0175">Coiled coil</keyword>
<keyword evidence="12" id="KW-0067">ATP-binding</keyword>
<evidence type="ECO:0000256" key="1">
    <source>
        <dbReference type="ARBA" id="ARBA00000085"/>
    </source>
</evidence>
<dbReference type="Gene3D" id="3.30.565.10">
    <property type="entry name" value="Histidine kinase-like ATPase, C-terminal domain"/>
    <property type="match status" value="1"/>
</dbReference>
<evidence type="ECO:0000256" key="12">
    <source>
        <dbReference type="ARBA" id="ARBA00022840"/>
    </source>
</evidence>
<evidence type="ECO:0000256" key="6">
    <source>
        <dbReference type="ARBA" id="ARBA00022630"/>
    </source>
</evidence>
<gene>
    <name evidence="18" type="ORF">HBH26_17515</name>
</gene>
<evidence type="ECO:0000256" key="7">
    <source>
        <dbReference type="ARBA" id="ARBA00022643"/>
    </source>
</evidence>